<dbReference type="InterPro" id="IPR013647">
    <property type="entry name" value="OligopepF_N_dom"/>
</dbReference>
<dbReference type="Gene3D" id="1.10.1370.20">
    <property type="entry name" value="Oligoendopeptidase f, C-terminal domain"/>
    <property type="match status" value="1"/>
</dbReference>
<dbReference type="PANTHER" id="PTHR11804">
    <property type="entry name" value="PROTEASE M3 THIMET OLIGOPEPTIDASE-RELATED"/>
    <property type="match status" value="1"/>
</dbReference>
<evidence type="ECO:0000313" key="10">
    <source>
        <dbReference type="Proteomes" id="UP000320776"/>
    </source>
</evidence>
<protein>
    <recommendedName>
        <fullName evidence="6">Oligopeptidase F</fullName>
        <ecNumber evidence="6">3.4.24.-</ecNumber>
    </recommendedName>
</protein>
<dbReference type="NCBIfam" id="TIGR00181">
    <property type="entry name" value="pepF"/>
    <property type="match status" value="1"/>
</dbReference>
<dbReference type="Gene3D" id="1.10.287.830">
    <property type="entry name" value="putative peptidase helix hairpin domain like"/>
    <property type="match status" value="1"/>
</dbReference>
<evidence type="ECO:0000313" key="9">
    <source>
        <dbReference type="EMBL" id="QDR81132.1"/>
    </source>
</evidence>
<dbReference type="GO" id="GO:0006518">
    <property type="term" value="P:peptide metabolic process"/>
    <property type="evidence" value="ECO:0007669"/>
    <property type="project" value="TreeGrafter"/>
</dbReference>
<dbReference type="KEGG" id="sted:SPTER_25050"/>
<accession>A0A517DUU4</accession>
<sequence length="603" mass="67878">MSQTATALPARDEIQSEYKWQIEDIYASEQLWRADFAKVKSAIPTVANYKGTLAQSPATLAACLQLRDEINILAGKLFAYARLQRDENSANAKYQALVGKTESLLAETGAAAAFIKPEILAMPAAVLATYRQDQALAEYSFYFDNLIRQKQHILSPGEEEILARSVEITQAAETAFNMLAHADMTFPEIKGEDGKILTLSEGRYRALIMSADRRVRKDAFTGLFGAYHAFRNTFAATLSGCVKKNIFYARTRKYNTTLESSLADDNIAVGVYDNLLTTVNNNLAPLHRYIDLKKKALKLDKLHMYDLYTPLAPAVTFTVTYQEGQKLVQDSLAPLGPEYTGILQQGLTSGWIDVYENKGKQSGAYCWGVYGVHPFVLLNYNDRLEDVSTLAHEMGHAIHSYYSQATQPYATSQYTIFTAEVASTTNEILLNDFLLKTTKDPRKKLYLINQYLEMVRATVYRQTMFAEFEKLIYDQAENGETLTADLLEELWHALNVKYYGPAIVIDPEIDIEWARIPHFYANFYVYQYVTGFSAATTLAEQMLTKSDGAQERYLNFLKSGGSDYPLTILKNAGVDMFTPQPVELTLNKFANMLDELEKTITNS</sequence>
<comment type="function">
    <text evidence="6">Has oligopeptidase activity and degrades a variety of small bioactive peptides.</text>
</comment>
<feature type="domain" description="Peptidase M3A/M3B catalytic" evidence="7">
    <location>
        <begin position="208"/>
        <end position="583"/>
    </location>
</feature>
<name>A0A517DUU4_9FIRM</name>
<dbReference type="InterPro" id="IPR004438">
    <property type="entry name" value="Peptidase_M3B"/>
</dbReference>
<reference evidence="9 10" key="1">
    <citation type="submission" date="2019-02" db="EMBL/GenBank/DDBJ databases">
        <title>Closed genome of Sporomusa termitida DSM 4440.</title>
        <authorList>
            <person name="Poehlein A."/>
            <person name="Daniel R."/>
        </authorList>
    </citation>
    <scope>NUCLEOTIDE SEQUENCE [LARGE SCALE GENOMIC DNA]</scope>
    <source>
        <strain evidence="9 10">DSM 4440</strain>
    </source>
</reference>
<dbReference type="AlphaFoldDB" id="A0A517DUU4"/>
<dbReference type="EC" id="3.4.24.-" evidence="6"/>
<dbReference type="Proteomes" id="UP000320776">
    <property type="component" value="Chromosome"/>
</dbReference>
<evidence type="ECO:0000256" key="1">
    <source>
        <dbReference type="ARBA" id="ARBA00022670"/>
    </source>
</evidence>
<keyword evidence="2 6" id="KW-0479">Metal-binding</keyword>
<dbReference type="Pfam" id="PF08439">
    <property type="entry name" value="Peptidase_M3_N"/>
    <property type="match status" value="1"/>
</dbReference>
<dbReference type="InterPro" id="IPR001567">
    <property type="entry name" value="Pept_M3A_M3B_dom"/>
</dbReference>
<proteinExistence type="inferred from homology"/>
<keyword evidence="10" id="KW-1185">Reference proteome</keyword>
<dbReference type="CDD" id="cd09608">
    <property type="entry name" value="M3B_PepF"/>
    <property type="match status" value="1"/>
</dbReference>
<dbReference type="GO" id="GO:0046872">
    <property type="term" value="F:metal ion binding"/>
    <property type="evidence" value="ECO:0007669"/>
    <property type="project" value="UniProtKB-UniRule"/>
</dbReference>
<keyword evidence="5 6" id="KW-0482">Metalloprotease</keyword>
<evidence type="ECO:0000259" key="7">
    <source>
        <dbReference type="Pfam" id="PF01432"/>
    </source>
</evidence>
<dbReference type="SUPFAM" id="SSF55486">
    <property type="entry name" value="Metalloproteases ('zincins'), catalytic domain"/>
    <property type="match status" value="1"/>
</dbReference>
<keyword evidence="1 6" id="KW-0645">Protease</keyword>
<dbReference type="GO" id="GO:0006508">
    <property type="term" value="P:proteolysis"/>
    <property type="evidence" value="ECO:0007669"/>
    <property type="project" value="UniProtKB-KW"/>
</dbReference>
<organism evidence="9 10">
    <name type="scientific">Sporomusa termitida</name>
    <dbReference type="NCBI Taxonomy" id="2377"/>
    <lineage>
        <taxon>Bacteria</taxon>
        <taxon>Bacillati</taxon>
        <taxon>Bacillota</taxon>
        <taxon>Negativicutes</taxon>
        <taxon>Selenomonadales</taxon>
        <taxon>Sporomusaceae</taxon>
        <taxon>Sporomusa</taxon>
    </lineage>
</organism>
<feature type="domain" description="Oligopeptidase F N-terminal" evidence="8">
    <location>
        <begin position="118"/>
        <end position="186"/>
    </location>
</feature>
<evidence type="ECO:0000256" key="3">
    <source>
        <dbReference type="ARBA" id="ARBA00022801"/>
    </source>
</evidence>
<dbReference type="InterPro" id="IPR042088">
    <property type="entry name" value="OligoPept_F_C"/>
</dbReference>
<dbReference type="RefSeq" id="WP_144350667.1">
    <property type="nucleotide sequence ID" value="NZ_CP036259.1"/>
</dbReference>
<evidence type="ECO:0000256" key="4">
    <source>
        <dbReference type="ARBA" id="ARBA00022833"/>
    </source>
</evidence>
<dbReference type="OrthoDB" id="9766487at2"/>
<keyword evidence="3 6" id="KW-0378">Hydrolase</keyword>
<comment type="similarity">
    <text evidence="6">Belongs to the peptidase M3B family.</text>
</comment>
<evidence type="ECO:0000256" key="2">
    <source>
        <dbReference type="ARBA" id="ARBA00022723"/>
    </source>
</evidence>
<evidence type="ECO:0000256" key="5">
    <source>
        <dbReference type="ARBA" id="ARBA00023049"/>
    </source>
</evidence>
<gene>
    <name evidence="9" type="primary">pepF1</name>
    <name evidence="9" type="ORF">SPTER_25050</name>
</gene>
<dbReference type="Gene3D" id="1.20.140.70">
    <property type="entry name" value="Oligopeptidase f, N-terminal domain"/>
    <property type="match status" value="1"/>
</dbReference>
<dbReference type="Pfam" id="PF01432">
    <property type="entry name" value="Peptidase_M3"/>
    <property type="match status" value="1"/>
</dbReference>
<comment type="cofactor">
    <cofactor evidence="6">
        <name>Zn(2+)</name>
        <dbReference type="ChEBI" id="CHEBI:29105"/>
    </cofactor>
    <text evidence="6">Binds 1 zinc ion.</text>
</comment>
<dbReference type="EMBL" id="CP036259">
    <property type="protein sequence ID" value="QDR81132.1"/>
    <property type="molecule type" value="Genomic_DNA"/>
</dbReference>
<evidence type="ECO:0000256" key="6">
    <source>
        <dbReference type="RuleBase" id="RU368091"/>
    </source>
</evidence>
<keyword evidence="4 6" id="KW-0862">Zinc</keyword>
<dbReference type="PANTHER" id="PTHR11804:SF84">
    <property type="entry name" value="SACCHAROLYSIN"/>
    <property type="match status" value="1"/>
</dbReference>
<dbReference type="InterPro" id="IPR045090">
    <property type="entry name" value="Pept_M3A_M3B"/>
</dbReference>
<evidence type="ECO:0000259" key="8">
    <source>
        <dbReference type="Pfam" id="PF08439"/>
    </source>
</evidence>
<dbReference type="GO" id="GO:0004222">
    <property type="term" value="F:metalloendopeptidase activity"/>
    <property type="evidence" value="ECO:0007669"/>
    <property type="project" value="UniProtKB-UniRule"/>
</dbReference>